<dbReference type="RefSeq" id="WP_344641451.1">
    <property type="nucleotide sequence ID" value="NZ_BAAATR010000089.1"/>
</dbReference>
<gene>
    <name evidence="1" type="ORF">GCM10010430_79600</name>
</gene>
<keyword evidence="2" id="KW-1185">Reference proteome</keyword>
<evidence type="ECO:0000313" key="1">
    <source>
        <dbReference type="EMBL" id="GAA2281691.1"/>
    </source>
</evidence>
<accession>A0ABN3F283</accession>
<protein>
    <submittedName>
        <fullName evidence="1">Uncharacterized protein</fullName>
    </submittedName>
</protein>
<dbReference type="EMBL" id="BAAATR010000089">
    <property type="protein sequence ID" value="GAA2281691.1"/>
    <property type="molecule type" value="Genomic_DNA"/>
</dbReference>
<evidence type="ECO:0000313" key="2">
    <source>
        <dbReference type="Proteomes" id="UP001500305"/>
    </source>
</evidence>
<sequence>MRPAGIAGALLAGLAWVFRTVGVPLDVPVGMPLAGGIAAPLADGVAAPLAVAVAVTAQLGEPVG</sequence>
<comment type="caution">
    <text evidence="1">The sequence shown here is derived from an EMBL/GenBank/DDBJ whole genome shotgun (WGS) entry which is preliminary data.</text>
</comment>
<reference evidence="1 2" key="1">
    <citation type="journal article" date="2019" name="Int. J. Syst. Evol. Microbiol.">
        <title>The Global Catalogue of Microorganisms (GCM) 10K type strain sequencing project: providing services to taxonomists for standard genome sequencing and annotation.</title>
        <authorList>
            <consortium name="The Broad Institute Genomics Platform"/>
            <consortium name="The Broad Institute Genome Sequencing Center for Infectious Disease"/>
            <person name="Wu L."/>
            <person name="Ma J."/>
        </authorList>
    </citation>
    <scope>NUCLEOTIDE SEQUENCE [LARGE SCALE GENOMIC DNA]</scope>
    <source>
        <strain evidence="1 2">JCM 7356</strain>
    </source>
</reference>
<dbReference type="Proteomes" id="UP001500305">
    <property type="component" value="Unassembled WGS sequence"/>
</dbReference>
<name>A0ABN3F283_9ACTN</name>
<organism evidence="1 2">
    <name type="scientific">Kitasatospora cystarginea</name>
    <dbReference type="NCBI Taxonomy" id="58350"/>
    <lineage>
        <taxon>Bacteria</taxon>
        <taxon>Bacillati</taxon>
        <taxon>Actinomycetota</taxon>
        <taxon>Actinomycetes</taxon>
        <taxon>Kitasatosporales</taxon>
        <taxon>Streptomycetaceae</taxon>
        <taxon>Kitasatospora</taxon>
    </lineage>
</organism>
<proteinExistence type="predicted"/>